<feature type="compositionally biased region" description="Basic and acidic residues" evidence="1">
    <location>
        <begin position="111"/>
        <end position="120"/>
    </location>
</feature>
<feature type="region of interest" description="Disordered" evidence="1">
    <location>
        <begin position="100"/>
        <end position="127"/>
    </location>
</feature>
<keyword evidence="3" id="KW-1185">Reference proteome</keyword>
<feature type="region of interest" description="Disordered" evidence="1">
    <location>
        <begin position="1"/>
        <end position="25"/>
    </location>
</feature>
<protein>
    <submittedName>
        <fullName evidence="2">Uncharacterized protein</fullName>
    </submittedName>
</protein>
<sequence>MSVYGRRLRRDRDGHAVPTKGHGRSVIHFSRPSRAMRSDHPLGPMWQAAIPSLVMPYTSRLTQALRLRAAKLCRDHVSVAGGGCESGIVGLHVNGDGVESVSGQDSAGTLSDHERCRDGADEGCSDGSSGKFDGTALVAAFEVGERGCSRPVLTGNVVLPSDHLVAGGLCGEPA</sequence>
<evidence type="ECO:0000313" key="3">
    <source>
        <dbReference type="Proteomes" id="UP001240150"/>
    </source>
</evidence>
<dbReference type="EMBL" id="CP126980">
    <property type="protein sequence ID" value="WIN00068.1"/>
    <property type="molecule type" value="Genomic_DNA"/>
</dbReference>
<name>A0ABY8WRI9_9ACTN</name>
<dbReference type="RefSeq" id="WP_284921535.1">
    <property type="nucleotide sequence ID" value="NZ_CP126980.1"/>
</dbReference>
<evidence type="ECO:0000313" key="2">
    <source>
        <dbReference type="EMBL" id="WIN00068.1"/>
    </source>
</evidence>
<evidence type="ECO:0000256" key="1">
    <source>
        <dbReference type="SAM" id="MobiDB-lite"/>
    </source>
</evidence>
<organism evidence="2 3">
    <name type="scientific">Actinoplanes oblitus</name>
    <dbReference type="NCBI Taxonomy" id="3040509"/>
    <lineage>
        <taxon>Bacteria</taxon>
        <taxon>Bacillati</taxon>
        <taxon>Actinomycetota</taxon>
        <taxon>Actinomycetes</taxon>
        <taxon>Micromonosporales</taxon>
        <taxon>Micromonosporaceae</taxon>
        <taxon>Actinoplanes</taxon>
    </lineage>
</organism>
<gene>
    <name evidence="2" type="ORF">ACTOB_003748</name>
</gene>
<dbReference type="Proteomes" id="UP001240150">
    <property type="component" value="Chromosome"/>
</dbReference>
<reference evidence="2 3" key="1">
    <citation type="submission" date="2023-06" db="EMBL/GenBank/DDBJ databases">
        <authorList>
            <person name="Yushchuk O."/>
            <person name="Binda E."/>
            <person name="Ruckert-Reed C."/>
            <person name="Fedorenko V."/>
            <person name="Kalinowski J."/>
            <person name="Marinelli F."/>
        </authorList>
    </citation>
    <scope>NUCLEOTIDE SEQUENCE [LARGE SCALE GENOMIC DNA]</scope>
    <source>
        <strain evidence="2 3">NRRL 3884</strain>
    </source>
</reference>
<proteinExistence type="predicted"/>
<accession>A0ABY8WRI9</accession>